<dbReference type="GO" id="GO:0071555">
    <property type="term" value="P:cell wall organization"/>
    <property type="evidence" value="ECO:0007669"/>
    <property type="project" value="UniProtKB-KW"/>
</dbReference>
<dbReference type="GO" id="GO:0016755">
    <property type="term" value="F:aminoacyltransferase activity"/>
    <property type="evidence" value="ECO:0007669"/>
    <property type="project" value="InterPro"/>
</dbReference>
<evidence type="ECO:0000313" key="9">
    <source>
        <dbReference type="Proteomes" id="UP000270021"/>
    </source>
</evidence>
<evidence type="ECO:0000256" key="3">
    <source>
        <dbReference type="ARBA" id="ARBA00022960"/>
    </source>
</evidence>
<dbReference type="InterPro" id="IPR003447">
    <property type="entry name" value="FEMABX"/>
</dbReference>
<comment type="similarity">
    <text evidence="1">Belongs to the FemABX family.</text>
</comment>
<dbReference type="KEGG" id="fsl:EJO69_01825"/>
<evidence type="ECO:0000256" key="2">
    <source>
        <dbReference type="ARBA" id="ARBA00022679"/>
    </source>
</evidence>
<dbReference type="AlphaFoldDB" id="A0A3Q8WSG2"/>
<keyword evidence="6" id="KW-0961">Cell wall biogenesis/degradation</keyword>
<sequence>MPTSRIVSLPPEEFMSRAAAAGVALPLEQSAAWDRYDVASPGRTPYGRYAWQVDGEDRAFISLTAFSGRGFRYLWAKEGPVWTEAPTARHEERFQSDLMAALKKDRRHAFVRLHAHHRSPRLHELLQSIPFDRTVILDLSLSSEDLLASMKKRGRRDVRKSLRNEDLVASEETARAEEVFDELYDLLKETGDRDGFGIAPKSSYLRMLSSLGPEHARLFTVRAHGEPYCWGIVTVNGPRATYYYAASSAAGRKAGAPDLLVWHMTETLRDAGVTTFDLMGIDSERAPQLAGVRGFKTKFSEEIAEVPGAWDLPLQPVVYHGLTLALKAKRSALTAIRNLRSRPTESSRD</sequence>
<dbReference type="EMBL" id="CP034438">
    <property type="protein sequence ID" value="AZN29177.1"/>
    <property type="molecule type" value="Genomic_DNA"/>
</dbReference>
<evidence type="ECO:0000313" key="8">
    <source>
        <dbReference type="EMBL" id="AZN29177.1"/>
    </source>
</evidence>
<dbReference type="PROSITE" id="PS51191">
    <property type="entry name" value="FEMABX"/>
    <property type="match status" value="1"/>
</dbReference>
<dbReference type="GO" id="GO:0009252">
    <property type="term" value="P:peptidoglycan biosynthetic process"/>
    <property type="evidence" value="ECO:0007669"/>
    <property type="project" value="UniProtKB-KW"/>
</dbReference>
<dbReference type="PANTHER" id="PTHR36174:SF1">
    <property type="entry name" value="LIPID II:GLYCINE GLYCYLTRANSFERASE"/>
    <property type="match status" value="1"/>
</dbReference>
<protein>
    <submittedName>
        <fullName evidence="8">Peptidoglycan bridge formation glycyltransferase FemA/FemB family protein</fullName>
    </submittedName>
</protein>
<evidence type="ECO:0000256" key="1">
    <source>
        <dbReference type="ARBA" id="ARBA00009943"/>
    </source>
</evidence>
<dbReference type="Proteomes" id="UP000270021">
    <property type="component" value="Chromosome"/>
</dbReference>
<proteinExistence type="inferred from homology"/>
<organism evidence="8 9">
    <name type="scientific">Flaviflexus salsibiostraticola</name>
    <dbReference type="NCBI Taxonomy" id="1282737"/>
    <lineage>
        <taxon>Bacteria</taxon>
        <taxon>Bacillati</taxon>
        <taxon>Actinomycetota</taxon>
        <taxon>Actinomycetes</taxon>
        <taxon>Actinomycetales</taxon>
        <taxon>Actinomycetaceae</taxon>
        <taxon>Flaviflexus</taxon>
    </lineage>
</organism>
<keyword evidence="4" id="KW-0573">Peptidoglycan synthesis</keyword>
<dbReference type="RefSeq" id="WP_126038457.1">
    <property type="nucleotide sequence ID" value="NZ_CP034438.1"/>
</dbReference>
<dbReference type="InterPro" id="IPR038740">
    <property type="entry name" value="BioF2-like_GNAT_dom"/>
</dbReference>
<keyword evidence="2 8" id="KW-0808">Transferase</keyword>
<dbReference type="SUPFAM" id="SSF55729">
    <property type="entry name" value="Acyl-CoA N-acyltransferases (Nat)"/>
    <property type="match status" value="1"/>
</dbReference>
<evidence type="ECO:0000256" key="6">
    <source>
        <dbReference type="ARBA" id="ARBA00023316"/>
    </source>
</evidence>
<feature type="domain" description="BioF2-like acetyltransferase" evidence="7">
    <location>
        <begin position="153"/>
        <end position="283"/>
    </location>
</feature>
<evidence type="ECO:0000256" key="5">
    <source>
        <dbReference type="ARBA" id="ARBA00023315"/>
    </source>
</evidence>
<dbReference type="PANTHER" id="PTHR36174">
    <property type="entry name" value="LIPID II:GLYCINE GLYCYLTRANSFERASE"/>
    <property type="match status" value="1"/>
</dbReference>
<dbReference type="Gene3D" id="3.40.630.30">
    <property type="match status" value="1"/>
</dbReference>
<keyword evidence="9" id="KW-1185">Reference proteome</keyword>
<keyword evidence="3" id="KW-0133">Cell shape</keyword>
<reference evidence="8 9" key="1">
    <citation type="submission" date="2018-12" db="EMBL/GenBank/DDBJ databases">
        <title>Complete genome sequence of Flaviflexus salsibiostraticola KCTC 33148.</title>
        <authorList>
            <person name="Bae J.-W."/>
        </authorList>
    </citation>
    <scope>NUCLEOTIDE SEQUENCE [LARGE SCALE GENOMIC DNA]</scope>
    <source>
        <strain evidence="8 9">KCTC 33148</strain>
    </source>
</reference>
<evidence type="ECO:0000256" key="4">
    <source>
        <dbReference type="ARBA" id="ARBA00022984"/>
    </source>
</evidence>
<dbReference type="GO" id="GO:0008360">
    <property type="term" value="P:regulation of cell shape"/>
    <property type="evidence" value="ECO:0007669"/>
    <property type="project" value="UniProtKB-KW"/>
</dbReference>
<dbReference type="Pfam" id="PF13480">
    <property type="entry name" value="Acetyltransf_6"/>
    <property type="match status" value="1"/>
</dbReference>
<keyword evidence="5" id="KW-0012">Acyltransferase</keyword>
<name>A0A3Q8WSG2_9ACTO</name>
<evidence type="ECO:0000259" key="7">
    <source>
        <dbReference type="Pfam" id="PF13480"/>
    </source>
</evidence>
<dbReference type="InterPro" id="IPR050644">
    <property type="entry name" value="PG_Glycine_Bridge_Synth"/>
</dbReference>
<gene>
    <name evidence="8" type="ORF">EJO69_01825</name>
</gene>
<accession>A0A3Q8WSG2</accession>
<dbReference type="OrthoDB" id="3185680at2"/>
<dbReference type="InterPro" id="IPR016181">
    <property type="entry name" value="Acyl_CoA_acyltransferase"/>
</dbReference>